<evidence type="ECO:0000259" key="1">
    <source>
        <dbReference type="Pfam" id="PF04101"/>
    </source>
</evidence>
<dbReference type="InterPro" id="IPR020023">
    <property type="entry name" value="PseG"/>
</dbReference>
<dbReference type="InterPro" id="IPR007235">
    <property type="entry name" value="Glyco_trans_28_C"/>
</dbReference>
<dbReference type="PANTHER" id="PTHR21015:SF22">
    <property type="entry name" value="GLYCOSYLTRANSFERASE"/>
    <property type="match status" value="1"/>
</dbReference>
<dbReference type="PANTHER" id="PTHR21015">
    <property type="entry name" value="UDP-N-ACETYLGLUCOSAMINE--N-ACETYLMURAMYL-(PENTAPEPTIDE) PYROPHOSPHORYL-UNDECAPRENOL N-ACETYLGLUCOSAMINE TRANSFERASE 1"/>
    <property type="match status" value="1"/>
</dbReference>
<dbReference type="GO" id="GO:0016787">
    <property type="term" value="F:hydrolase activity"/>
    <property type="evidence" value="ECO:0007669"/>
    <property type="project" value="UniProtKB-KW"/>
</dbReference>
<accession>A0ABS9A050</accession>
<reference evidence="2 3" key="1">
    <citation type="journal article" date="2021" name="Front. Microbiol.">
        <title>Aerobic Denitrification and Heterotrophic Sulfur Oxidation in the Genus Halomonas Revealed by Six Novel Species Characterizations and Genome-Based Analysis.</title>
        <authorList>
            <person name="Wang L."/>
            <person name="Shao Z."/>
        </authorList>
    </citation>
    <scope>NUCLEOTIDE SEQUENCE [LARGE SCALE GENOMIC DNA]</scope>
    <source>
        <strain evidence="2 3">MCCC 1A11081</strain>
    </source>
</reference>
<keyword evidence="2" id="KW-0378">Hydrolase</keyword>
<comment type="caution">
    <text evidence="2">The sequence shown here is derived from an EMBL/GenBank/DDBJ whole genome shotgun (WGS) entry which is preliminary data.</text>
</comment>
<keyword evidence="3" id="KW-1185">Reference proteome</keyword>
<dbReference type="NCBIfam" id="TIGR03590">
    <property type="entry name" value="PseG"/>
    <property type="match status" value="1"/>
</dbReference>
<dbReference type="Proteomes" id="UP001320168">
    <property type="component" value="Unassembled WGS sequence"/>
</dbReference>
<dbReference type="SUPFAM" id="SSF53756">
    <property type="entry name" value="UDP-Glycosyltransferase/glycogen phosphorylase"/>
    <property type="match status" value="1"/>
</dbReference>
<sequence>MAVQSLAGGARKESPVSFRSDASRGKVIAIRADASLEIGTGHIMRCLTLARALRELGAECHFLCREHRGNLCEMIQSEGFFVHQLPKEAQDDANGASSGAQPDRLNGITEHSQWLGASWQTDAEACRAIFEDLAPDWLIVDHYALDACWEKAVLPQGARLLVIDDLADRPHIADILLDQNLGRRAEDYESLIPASCRCLVGPHYSLLRPEFAELREASLDRRREPYEPKRLLISLGGVDKDNATGGVLEALKSCSLPAGSQITVIMGASAPWLEAVRTKACELPWHCDVVVNVTDMAERMVWADLAIGAAGSTSWERCCLGVPTLMVVLAENQKGIAQALHQAGAAYNVGEADSLNRLRDIWSEIIRPAPLAQMSHIASHLVDGRGVARLVEAMTIHSHAREIRNG</sequence>
<name>A0ABS9A050_9GAMM</name>
<organism evidence="2 3">
    <name type="scientific">Billgrantia ethanolica</name>
    <dbReference type="NCBI Taxonomy" id="2733486"/>
    <lineage>
        <taxon>Bacteria</taxon>
        <taxon>Pseudomonadati</taxon>
        <taxon>Pseudomonadota</taxon>
        <taxon>Gammaproteobacteria</taxon>
        <taxon>Oceanospirillales</taxon>
        <taxon>Halomonadaceae</taxon>
        <taxon>Billgrantia</taxon>
    </lineage>
</organism>
<evidence type="ECO:0000313" key="3">
    <source>
        <dbReference type="Proteomes" id="UP001320168"/>
    </source>
</evidence>
<evidence type="ECO:0000313" key="2">
    <source>
        <dbReference type="EMBL" id="MCE8002222.1"/>
    </source>
</evidence>
<dbReference type="EC" id="3.6.1.57" evidence="2"/>
<feature type="domain" description="Glycosyl transferase family 28 C-terminal" evidence="1">
    <location>
        <begin position="260"/>
        <end position="376"/>
    </location>
</feature>
<protein>
    <submittedName>
        <fullName evidence="2">UDP-2,4-diacetamido-2,4, 6-trideoxy-beta-L-altropyranose hydrolase</fullName>
        <ecNumber evidence="2">3.6.1.57</ecNumber>
    </submittedName>
</protein>
<dbReference type="EMBL" id="JABFTX010000001">
    <property type="protein sequence ID" value="MCE8002222.1"/>
    <property type="molecule type" value="Genomic_DNA"/>
</dbReference>
<proteinExistence type="predicted"/>
<dbReference type="Gene3D" id="3.40.50.11190">
    <property type="match status" value="1"/>
</dbReference>
<dbReference type="Pfam" id="PF04101">
    <property type="entry name" value="Glyco_tran_28_C"/>
    <property type="match status" value="1"/>
</dbReference>
<dbReference type="Gene3D" id="3.40.50.2000">
    <property type="entry name" value="Glycogen Phosphorylase B"/>
    <property type="match status" value="1"/>
</dbReference>
<gene>
    <name evidence="2" type="primary">pseG</name>
    <name evidence="2" type="ORF">HOP53_05165</name>
</gene>
<dbReference type="RefSeq" id="WP_267955208.1">
    <property type="nucleotide sequence ID" value="NZ_JABFTX010000001.1"/>
</dbReference>